<accession>A0A1Q6G948</accession>
<reference evidence="1 2" key="1">
    <citation type="submission" date="2018-08" db="EMBL/GenBank/DDBJ databases">
        <title>A genome reference for cultivated species of the human gut microbiota.</title>
        <authorList>
            <person name="Zou Y."/>
            <person name="Xue W."/>
            <person name="Luo G."/>
        </authorList>
    </citation>
    <scope>NUCLEOTIDE SEQUENCE [LARGE SCALE GENOMIC DNA]</scope>
    <source>
        <strain evidence="1 2">OM05-15BH</strain>
    </source>
</reference>
<dbReference type="Proteomes" id="UP000260983">
    <property type="component" value="Unassembled WGS sequence"/>
</dbReference>
<evidence type="ECO:0000313" key="2">
    <source>
        <dbReference type="Proteomes" id="UP000260983"/>
    </source>
</evidence>
<sequence length="67" mass="8048">MEKKNNIYIWDTSETYRKCIYLVCSPDREFSGRKLQGMCEINRSQTHFRQKKQGVDPDEMKFNNLVV</sequence>
<protein>
    <submittedName>
        <fullName evidence="1">Uncharacterized protein</fullName>
    </submittedName>
</protein>
<evidence type="ECO:0000313" key="1">
    <source>
        <dbReference type="EMBL" id="RGN35969.1"/>
    </source>
</evidence>
<dbReference type="AlphaFoldDB" id="A0A1Q6G948"/>
<name>A0A1Q6G948_9BACE</name>
<proteinExistence type="predicted"/>
<comment type="caution">
    <text evidence="1">The sequence shown here is derived from an EMBL/GenBank/DDBJ whole genome shotgun (WGS) entry which is preliminary data.</text>
</comment>
<gene>
    <name evidence="1" type="ORF">DXB65_10745</name>
</gene>
<organism evidence="1 2">
    <name type="scientific">Bacteroides oleiciplenus</name>
    <dbReference type="NCBI Taxonomy" id="626931"/>
    <lineage>
        <taxon>Bacteria</taxon>
        <taxon>Pseudomonadati</taxon>
        <taxon>Bacteroidota</taxon>
        <taxon>Bacteroidia</taxon>
        <taxon>Bacteroidales</taxon>
        <taxon>Bacteroidaceae</taxon>
        <taxon>Bacteroides</taxon>
    </lineage>
</organism>
<dbReference type="EMBL" id="QSUL01000006">
    <property type="protein sequence ID" value="RGN35969.1"/>
    <property type="molecule type" value="Genomic_DNA"/>
</dbReference>